<dbReference type="PANTHER" id="PTHR30480">
    <property type="entry name" value="BETA-HEXOSAMINIDASE-RELATED"/>
    <property type="match status" value="1"/>
</dbReference>
<dbReference type="EC" id="3.2.1.52" evidence="3"/>
<dbReference type="InterPro" id="IPR002772">
    <property type="entry name" value="Glyco_hydro_3_C"/>
</dbReference>
<dbReference type="InterPro" id="IPR017853">
    <property type="entry name" value="GH"/>
</dbReference>
<dbReference type="Gene3D" id="3.20.20.300">
    <property type="entry name" value="Glycoside hydrolase, family 3, N-terminal domain"/>
    <property type="match status" value="1"/>
</dbReference>
<proteinExistence type="inferred from homology"/>
<name>A0A1W0D6Y2_9NEIS</name>
<dbReference type="EMBL" id="MUKV01000004">
    <property type="protein sequence ID" value="OQS42750.1"/>
    <property type="molecule type" value="Genomic_DNA"/>
</dbReference>
<dbReference type="Pfam" id="PF01915">
    <property type="entry name" value="Glyco_hydro_3_C"/>
    <property type="match status" value="1"/>
</dbReference>
<evidence type="ECO:0000313" key="10">
    <source>
        <dbReference type="EMBL" id="OQS42750.1"/>
    </source>
</evidence>
<dbReference type="SUPFAM" id="SSF51445">
    <property type="entry name" value="(Trans)glycosidases"/>
    <property type="match status" value="1"/>
</dbReference>
<dbReference type="PANTHER" id="PTHR30480:SF13">
    <property type="entry name" value="BETA-HEXOSAMINIDASE"/>
    <property type="match status" value="1"/>
</dbReference>
<feature type="domain" description="Glycoside hydrolase family 3 C-terminal" evidence="9">
    <location>
        <begin position="438"/>
        <end position="675"/>
    </location>
</feature>
<sequence>MFKPYSLRLPALMLLPALLSGCLEQPSVEQQAARIVEQMSPREKIGQKIMMAFRYWCPDDQPACTAGMTELPEAASRALRDNAIGGVILFANNLTDLQQTRRLSEQIRKARPQNSPVGLLIGSDQEGGNVFRLPRPLATSFPGNMALGAAYEATRDSGLARDSGRVLAAEIRAVGFNVNFAPDVDVNSNPLNPVINVRAYGDDPATISLLGQATTQGMREQGVIGSFKHFPGHGDTATDSHYGLPVVNKSRADAYAIDLAPYRQAIASGQPPEMIMTAHIQYPALDNSQITARNGERMIAPATMSRKIQHDLLRGEMGYQGVTVTDALDMKGISDFFEQADAVIKVFQADVDIALMPTEFRTAAQAGRLRQLIDQVAAAVADGRIDRAELDRSVRRIVAMKLRNEVTPAGEAKPLPELSTIGGAEHRAVEDKITRQSITLLRNQGAALPLRSPSQRIFILTPWGEQAEAMRRRFDEKGYRQVSGAKLSATPWEAQKQAIDQADVVVIGTLATGVSPVERNGDPNAPALAPRLKRSLPTEAASAPMSGNGSLVFNVAEDLPSLQTRFARSLSAPPLSEAQQMRNAMEYAKRQGKKLIHVTLRAPYDVINYDDLADATLATYSYYGYENGLRGPSMPALVDVMLGANPPGGKLPVAIHALDENGQPGALRYARGFGLSF</sequence>
<evidence type="ECO:0000256" key="4">
    <source>
        <dbReference type="ARBA" id="ARBA00022801"/>
    </source>
</evidence>
<feature type="chain" id="PRO_5013229744" description="beta-N-acetylhexosaminidase" evidence="7">
    <location>
        <begin position="20"/>
        <end position="677"/>
    </location>
</feature>
<dbReference type="InterPro" id="IPR001764">
    <property type="entry name" value="Glyco_hydro_3_N"/>
</dbReference>
<keyword evidence="7" id="KW-0732">Signal</keyword>
<gene>
    <name evidence="10" type="ORF">B0T45_05140</name>
</gene>
<evidence type="ECO:0000256" key="5">
    <source>
        <dbReference type="ARBA" id="ARBA00023295"/>
    </source>
</evidence>
<comment type="caution">
    <text evidence="10">The sequence shown here is derived from an EMBL/GenBank/DDBJ whole genome shotgun (WGS) entry which is preliminary data.</text>
</comment>
<dbReference type="InterPro" id="IPR036962">
    <property type="entry name" value="Glyco_hydro_3_N_sf"/>
</dbReference>
<comment type="catalytic activity">
    <reaction evidence="1">
        <text>Hydrolysis of terminal non-reducing N-acetyl-D-hexosamine residues in N-acetyl-beta-D-hexosaminides.</text>
        <dbReference type="EC" id="3.2.1.52"/>
    </reaction>
</comment>
<protein>
    <recommendedName>
        <fullName evidence="3">beta-N-acetylhexosaminidase</fullName>
        <ecNumber evidence="3">3.2.1.52</ecNumber>
    </recommendedName>
</protein>
<evidence type="ECO:0000256" key="2">
    <source>
        <dbReference type="ARBA" id="ARBA00005336"/>
    </source>
</evidence>
<reference evidence="10 11" key="1">
    <citation type="submission" date="2017-02" db="EMBL/GenBank/DDBJ databases">
        <title>Chromobacterium haemolyticum H5244.</title>
        <authorList>
            <person name="Gulvik C.A."/>
        </authorList>
    </citation>
    <scope>NUCLEOTIDE SEQUENCE [LARGE SCALE GENOMIC DNA]</scope>
    <source>
        <strain evidence="10 11">H5244</strain>
    </source>
</reference>
<dbReference type="InterPro" id="IPR036881">
    <property type="entry name" value="Glyco_hydro_3_C_sf"/>
</dbReference>
<organism evidence="10 11">
    <name type="scientific">Chromobacterium haemolyticum</name>
    <dbReference type="NCBI Taxonomy" id="394935"/>
    <lineage>
        <taxon>Bacteria</taxon>
        <taxon>Pseudomonadati</taxon>
        <taxon>Pseudomonadota</taxon>
        <taxon>Betaproteobacteria</taxon>
        <taxon>Neisseriales</taxon>
        <taxon>Chromobacteriaceae</taxon>
        <taxon>Chromobacterium</taxon>
    </lineage>
</organism>
<dbReference type="RefSeq" id="WP_081554810.1">
    <property type="nucleotide sequence ID" value="NZ_JBBIGS010000054.1"/>
</dbReference>
<dbReference type="InterPro" id="IPR019800">
    <property type="entry name" value="Glyco_hydro_3_AS"/>
</dbReference>
<keyword evidence="5 6" id="KW-0326">Glycosidase</keyword>
<dbReference type="GO" id="GO:0009254">
    <property type="term" value="P:peptidoglycan turnover"/>
    <property type="evidence" value="ECO:0007669"/>
    <property type="project" value="TreeGrafter"/>
</dbReference>
<dbReference type="GO" id="GO:0005975">
    <property type="term" value="P:carbohydrate metabolic process"/>
    <property type="evidence" value="ECO:0007669"/>
    <property type="project" value="InterPro"/>
</dbReference>
<dbReference type="SUPFAM" id="SSF52279">
    <property type="entry name" value="Beta-D-glucan exohydrolase, C-terminal domain"/>
    <property type="match status" value="1"/>
</dbReference>
<dbReference type="PROSITE" id="PS00775">
    <property type="entry name" value="GLYCOSYL_HYDROL_F3"/>
    <property type="match status" value="1"/>
</dbReference>
<evidence type="ECO:0000256" key="1">
    <source>
        <dbReference type="ARBA" id="ARBA00001231"/>
    </source>
</evidence>
<dbReference type="Proteomes" id="UP000192721">
    <property type="component" value="Unassembled WGS sequence"/>
</dbReference>
<dbReference type="Gene3D" id="3.40.50.1700">
    <property type="entry name" value="Glycoside hydrolase family 3 C-terminal domain"/>
    <property type="match status" value="1"/>
</dbReference>
<evidence type="ECO:0000313" key="11">
    <source>
        <dbReference type="Proteomes" id="UP000192721"/>
    </source>
</evidence>
<evidence type="ECO:0000256" key="3">
    <source>
        <dbReference type="ARBA" id="ARBA00012663"/>
    </source>
</evidence>
<accession>A0A1W0D6Y2</accession>
<comment type="similarity">
    <text evidence="2 6">Belongs to the glycosyl hydrolase 3 family.</text>
</comment>
<dbReference type="GO" id="GO:0004563">
    <property type="term" value="F:beta-N-acetylhexosaminidase activity"/>
    <property type="evidence" value="ECO:0007669"/>
    <property type="project" value="UniProtKB-EC"/>
</dbReference>
<feature type="signal peptide" evidence="7">
    <location>
        <begin position="1"/>
        <end position="19"/>
    </location>
</feature>
<dbReference type="InterPro" id="IPR050226">
    <property type="entry name" value="NagZ_Beta-hexosaminidase"/>
</dbReference>
<dbReference type="PROSITE" id="PS51257">
    <property type="entry name" value="PROKAR_LIPOPROTEIN"/>
    <property type="match status" value="1"/>
</dbReference>
<feature type="domain" description="Glycoside hydrolase family 3 N-terminal" evidence="8">
    <location>
        <begin position="42"/>
        <end position="398"/>
    </location>
</feature>
<keyword evidence="4 6" id="KW-0378">Hydrolase</keyword>
<dbReference type="AlphaFoldDB" id="A0A1W0D6Y2"/>
<dbReference type="Pfam" id="PF00933">
    <property type="entry name" value="Glyco_hydro_3"/>
    <property type="match status" value="1"/>
</dbReference>
<evidence type="ECO:0000256" key="6">
    <source>
        <dbReference type="RuleBase" id="RU361161"/>
    </source>
</evidence>
<evidence type="ECO:0000259" key="8">
    <source>
        <dbReference type="Pfam" id="PF00933"/>
    </source>
</evidence>
<evidence type="ECO:0000259" key="9">
    <source>
        <dbReference type="Pfam" id="PF01915"/>
    </source>
</evidence>
<evidence type="ECO:0000256" key="7">
    <source>
        <dbReference type="SAM" id="SignalP"/>
    </source>
</evidence>